<dbReference type="Proteomes" id="UP000622797">
    <property type="component" value="Unassembled WGS sequence"/>
</dbReference>
<dbReference type="AlphaFoldDB" id="A0A8H4TRL3"/>
<evidence type="ECO:0000313" key="2">
    <source>
        <dbReference type="EMBL" id="KAF4962820.1"/>
    </source>
</evidence>
<dbReference type="Gene3D" id="3.60.10.10">
    <property type="entry name" value="Endonuclease/exonuclease/phosphatase"/>
    <property type="match status" value="1"/>
</dbReference>
<reference evidence="2" key="2">
    <citation type="submission" date="2020-05" db="EMBL/GenBank/DDBJ databases">
        <authorList>
            <person name="Kim H.-S."/>
            <person name="Proctor R.H."/>
            <person name="Brown D.W."/>
        </authorList>
    </citation>
    <scope>NUCLEOTIDE SEQUENCE</scope>
    <source>
        <strain evidence="2">NRRL 20472</strain>
    </source>
</reference>
<dbReference type="InterPro" id="IPR036691">
    <property type="entry name" value="Endo/exonu/phosph_ase_sf"/>
</dbReference>
<organism evidence="2 3">
    <name type="scientific">Fusarium sarcochroum</name>
    <dbReference type="NCBI Taxonomy" id="1208366"/>
    <lineage>
        <taxon>Eukaryota</taxon>
        <taxon>Fungi</taxon>
        <taxon>Dikarya</taxon>
        <taxon>Ascomycota</taxon>
        <taxon>Pezizomycotina</taxon>
        <taxon>Sordariomycetes</taxon>
        <taxon>Hypocreomycetidae</taxon>
        <taxon>Hypocreales</taxon>
        <taxon>Nectriaceae</taxon>
        <taxon>Fusarium</taxon>
        <taxon>Fusarium lateritium species complex</taxon>
    </lineage>
</organism>
<comment type="caution">
    <text evidence="2">The sequence shown here is derived from an EMBL/GenBank/DDBJ whole genome shotgun (WGS) entry which is preliminary data.</text>
</comment>
<evidence type="ECO:0008006" key="4">
    <source>
        <dbReference type="Google" id="ProtNLM"/>
    </source>
</evidence>
<dbReference type="SUPFAM" id="SSF56219">
    <property type="entry name" value="DNase I-like"/>
    <property type="match status" value="1"/>
</dbReference>
<proteinExistence type="predicted"/>
<feature type="compositionally biased region" description="Basic and acidic residues" evidence="1">
    <location>
        <begin position="480"/>
        <end position="490"/>
    </location>
</feature>
<feature type="region of interest" description="Disordered" evidence="1">
    <location>
        <begin position="475"/>
        <end position="504"/>
    </location>
</feature>
<reference evidence="2" key="1">
    <citation type="journal article" date="2020" name="BMC Genomics">
        <title>Correction to: Identification and distribution of gene clusters required for synthesis of sphingolipid metabolism inhibitors in diverse species of the filamentous fungus Fusarium.</title>
        <authorList>
            <person name="Kim H.S."/>
            <person name="Lohmar J.M."/>
            <person name="Busman M."/>
            <person name="Brown D.W."/>
            <person name="Naumann T.A."/>
            <person name="Divon H.H."/>
            <person name="Lysoe E."/>
            <person name="Uhlig S."/>
            <person name="Proctor R.H."/>
        </authorList>
    </citation>
    <scope>NUCLEOTIDE SEQUENCE</scope>
    <source>
        <strain evidence="2">NRRL 20472</strain>
    </source>
</reference>
<feature type="region of interest" description="Disordered" evidence="1">
    <location>
        <begin position="1"/>
        <end position="50"/>
    </location>
</feature>
<dbReference type="PANTHER" id="PTHR19446">
    <property type="entry name" value="REVERSE TRANSCRIPTASES"/>
    <property type="match status" value="1"/>
</dbReference>
<dbReference type="OrthoDB" id="5244787at2759"/>
<keyword evidence="3" id="KW-1185">Reference proteome</keyword>
<sequence length="776" mass="86804">MGRVENGTASAETDDRGPGNIDRAVYPRHLGASRARTKTHPLQTRATEETKRIHEKVDVIAQRAATHFAQTAPRQSFADIARTPPAEGQNDAIILPGSARSHEAPPLFPLGRNLFCTKDMSGAGDDERNMAQIGEVRQTIEAAILRERRYPVKINGANRRAVLHSNDNLLPGATEAPGQENEVTIARMNWLSDKGNGKAYRSMVIYKTKEDDARRLLADGYFYLAGESARTSVFEPRTRMVRCHNRWGLGQKPFVCKEAQRCGRCAEPEHPQRHCVAIEPRLQVYQLNVRKNDKVHLSMINGRTLHDYIALAVAEPWACVTDKEAMTAPNHHSNGAMMIPTKIRGPQESRWPIRRVLWIRGVLEAQQMAFPSQDLAGAIVRFPERDVLVVSVYVEGRNEQALDVAMRQLHVAIVHFRNGFRTRTDVILKGDFDHHDMLWGGEEVTGRRQGEAGPIIKLMGEHGLHSQLHRDTKIFGGPNDELRDTPDRAQIRPPADSNRTDVGGLRCDQRSVTASQAVTICQEVVGDGSDPGCGGCRRIGETRQEHADNRDRMKHALNRNLGRREKNMTTRARNRRRYWDSFVEDGSNIWQSSRYLSPSPAGELTGDKVPPIKRGDGTITSDKAELTEELLSIFFPPLPNATEDAGLRPALREVVMLKLTLEEMSGKVMAAKAWKAPGEDGLPEMVWKQLWPVVRDRVLHLFRNSLREGELSARWKNAEIIPLKKPGKNDCKVAKSWRPISQLSTMGKIPEAIVADRVTYAVEAFGPACLTLLDSA</sequence>
<evidence type="ECO:0000313" key="3">
    <source>
        <dbReference type="Proteomes" id="UP000622797"/>
    </source>
</evidence>
<gene>
    <name evidence="2" type="ORF">FSARC_9103</name>
</gene>
<accession>A0A8H4TRL3</accession>
<evidence type="ECO:0000256" key="1">
    <source>
        <dbReference type="SAM" id="MobiDB-lite"/>
    </source>
</evidence>
<protein>
    <recommendedName>
        <fullName evidence="4">Reverse transcriptase</fullName>
    </recommendedName>
</protein>
<dbReference type="EMBL" id="JABEXW010000518">
    <property type="protein sequence ID" value="KAF4962820.1"/>
    <property type="molecule type" value="Genomic_DNA"/>
</dbReference>
<name>A0A8H4TRL3_9HYPO</name>